<dbReference type="InterPro" id="IPR014710">
    <property type="entry name" value="RmlC-like_jellyroll"/>
</dbReference>
<dbReference type="PANTHER" id="PTHR21047:SF2">
    <property type="entry name" value="THYMIDINE DIPHOSPHO-4-KETO-RHAMNOSE 3,5-EPIMERASE"/>
    <property type="match status" value="1"/>
</dbReference>
<organism evidence="3 4">
    <name type="scientific">Thermoflexus hugenholtzii JAD2</name>
    <dbReference type="NCBI Taxonomy" id="877466"/>
    <lineage>
        <taxon>Bacteria</taxon>
        <taxon>Bacillati</taxon>
        <taxon>Chloroflexota</taxon>
        <taxon>Thermoflexia</taxon>
        <taxon>Thermoflexales</taxon>
        <taxon>Thermoflexaceae</taxon>
        <taxon>Thermoflexus</taxon>
    </lineage>
</organism>
<evidence type="ECO:0000313" key="4">
    <source>
        <dbReference type="Proteomes" id="UP000197025"/>
    </source>
</evidence>
<dbReference type="Gene3D" id="2.60.120.10">
    <property type="entry name" value="Jelly Rolls"/>
    <property type="match status" value="1"/>
</dbReference>
<dbReference type="OrthoDB" id="9800680at2"/>
<evidence type="ECO:0000256" key="2">
    <source>
        <dbReference type="PIRSR" id="PIRSR600888-3"/>
    </source>
</evidence>
<gene>
    <name evidence="3" type="ORF">SAMN02746019_00002900</name>
</gene>
<dbReference type="Pfam" id="PF00908">
    <property type="entry name" value="dTDP_sugar_isom"/>
    <property type="match status" value="1"/>
</dbReference>
<dbReference type="EMBL" id="FYEK01000008">
    <property type="protein sequence ID" value="SNB60030.1"/>
    <property type="molecule type" value="Genomic_DNA"/>
</dbReference>
<protein>
    <submittedName>
        <fullName evidence="3">dTDP-4-dehydrorhamnose 3,5-epimerase</fullName>
    </submittedName>
</protein>
<proteinExistence type="predicted"/>
<evidence type="ECO:0000256" key="1">
    <source>
        <dbReference type="PIRSR" id="PIRSR600888-1"/>
    </source>
</evidence>
<dbReference type="FunCoup" id="A0A212QKW5">
    <property type="interactions" value="118"/>
</dbReference>
<dbReference type="PANTHER" id="PTHR21047">
    <property type="entry name" value="DTDP-6-DEOXY-D-GLUCOSE-3,5 EPIMERASE"/>
    <property type="match status" value="1"/>
</dbReference>
<dbReference type="GO" id="GO:0000271">
    <property type="term" value="P:polysaccharide biosynthetic process"/>
    <property type="evidence" value="ECO:0007669"/>
    <property type="project" value="TreeGrafter"/>
</dbReference>
<dbReference type="GO" id="GO:0008830">
    <property type="term" value="F:dTDP-4-dehydrorhamnose 3,5-epimerase activity"/>
    <property type="evidence" value="ECO:0007669"/>
    <property type="project" value="InterPro"/>
</dbReference>
<reference evidence="4" key="1">
    <citation type="submission" date="2017-06" db="EMBL/GenBank/DDBJ databases">
        <authorList>
            <person name="Varghese N."/>
            <person name="Submissions S."/>
        </authorList>
    </citation>
    <scope>NUCLEOTIDE SEQUENCE [LARGE SCALE GENOMIC DNA]</scope>
    <source>
        <strain evidence="4">JAD2</strain>
    </source>
</reference>
<sequence length="153" mass="17535">MIAGVELKELITHVDDRGFFREILRVTDPIFAEGFAQWSHSLMYPGVIKAWHIHWKQTDWWYVASGTLKVALHDLRPDSPTYRRTMELYLGDHAPPRVLKIPPGVAHGCKVVSPTPVHLFYITSRTYDPSDEGRIPHDDPAIGYDWLAPPPIR</sequence>
<dbReference type="GO" id="GO:0005829">
    <property type="term" value="C:cytosol"/>
    <property type="evidence" value="ECO:0007669"/>
    <property type="project" value="TreeGrafter"/>
</dbReference>
<name>A0A212QKW5_9CHLR</name>
<accession>A0A212QKW5</accession>
<dbReference type="SUPFAM" id="SSF51182">
    <property type="entry name" value="RmlC-like cupins"/>
    <property type="match status" value="1"/>
</dbReference>
<evidence type="ECO:0000313" key="3">
    <source>
        <dbReference type="EMBL" id="SNB60030.1"/>
    </source>
</evidence>
<feature type="active site" description="Proton acceptor" evidence="1">
    <location>
        <position position="52"/>
    </location>
</feature>
<dbReference type="RefSeq" id="WP_088570300.1">
    <property type="nucleotide sequence ID" value="NZ_FYEK01000008.1"/>
</dbReference>
<dbReference type="AlphaFoldDB" id="A0A212QKW5"/>
<dbReference type="InParanoid" id="A0A212QKW5"/>
<dbReference type="InterPro" id="IPR011051">
    <property type="entry name" value="RmlC_Cupin_sf"/>
</dbReference>
<dbReference type="Proteomes" id="UP000197025">
    <property type="component" value="Unassembled WGS sequence"/>
</dbReference>
<dbReference type="GO" id="GO:0019305">
    <property type="term" value="P:dTDP-rhamnose biosynthetic process"/>
    <property type="evidence" value="ECO:0007669"/>
    <property type="project" value="TreeGrafter"/>
</dbReference>
<keyword evidence="4" id="KW-1185">Reference proteome</keyword>
<dbReference type="InterPro" id="IPR000888">
    <property type="entry name" value="RmlC-like"/>
</dbReference>
<feature type="site" description="Participates in a stacking interaction with the thymidine ring of dTDP-4-oxo-6-deoxyglucose" evidence="2">
    <location>
        <position position="127"/>
    </location>
</feature>
<feature type="active site" description="Proton donor" evidence="1">
    <location>
        <position position="121"/>
    </location>
</feature>